<dbReference type="PANTHER" id="PTHR32438">
    <property type="entry name" value="4-ALPHA-GLUCANOTRANSFERASE DPE1, CHLOROPLASTIC/AMYLOPLASTIC"/>
    <property type="match status" value="1"/>
</dbReference>
<dbReference type="Gene3D" id="3.20.20.80">
    <property type="entry name" value="Glycosidases"/>
    <property type="match status" value="1"/>
</dbReference>
<dbReference type="AlphaFoldDB" id="A0A921GCI9"/>
<evidence type="ECO:0000256" key="7">
    <source>
        <dbReference type="ARBA" id="ARBA00023277"/>
    </source>
</evidence>
<evidence type="ECO:0000256" key="5">
    <source>
        <dbReference type="ARBA" id="ARBA00022676"/>
    </source>
</evidence>
<dbReference type="NCBIfam" id="NF011080">
    <property type="entry name" value="PRK14508.1-3"/>
    <property type="match status" value="1"/>
</dbReference>
<keyword evidence="5 10" id="KW-0328">Glycosyltransferase</keyword>
<organism evidence="11 12">
    <name type="scientific">Thomasclavelia spiroformis</name>
    <dbReference type="NCBI Taxonomy" id="29348"/>
    <lineage>
        <taxon>Bacteria</taxon>
        <taxon>Bacillati</taxon>
        <taxon>Bacillota</taxon>
        <taxon>Erysipelotrichia</taxon>
        <taxon>Erysipelotrichales</taxon>
        <taxon>Coprobacillaceae</taxon>
        <taxon>Thomasclavelia</taxon>
    </lineage>
</organism>
<name>A0A921GCI9_9FIRM</name>
<gene>
    <name evidence="11" type="primary">malQ</name>
    <name evidence="11" type="ORF">K8V91_07660</name>
</gene>
<evidence type="ECO:0000256" key="9">
    <source>
        <dbReference type="ARBA" id="ARBA00031501"/>
    </source>
</evidence>
<comment type="similarity">
    <text evidence="2 10">Belongs to the disproportionating enzyme family.</text>
</comment>
<evidence type="ECO:0000256" key="3">
    <source>
        <dbReference type="ARBA" id="ARBA00012560"/>
    </source>
</evidence>
<evidence type="ECO:0000256" key="10">
    <source>
        <dbReference type="RuleBase" id="RU361207"/>
    </source>
</evidence>
<evidence type="ECO:0000256" key="2">
    <source>
        <dbReference type="ARBA" id="ARBA00005684"/>
    </source>
</evidence>
<dbReference type="SUPFAM" id="SSF51445">
    <property type="entry name" value="(Trans)glycosidases"/>
    <property type="match status" value="1"/>
</dbReference>
<accession>A0A921GCI9</accession>
<evidence type="ECO:0000313" key="11">
    <source>
        <dbReference type="EMBL" id="HJF40785.1"/>
    </source>
</evidence>
<dbReference type="GO" id="GO:0005975">
    <property type="term" value="P:carbohydrate metabolic process"/>
    <property type="evidence" value="ECO:0007669"/>
    <property type="project" value="InterPro"/>
</dbReference>
<reference evidence="11" key="1">
    <citation type="journal article" date="2021" name="PeerJ">
        <title>Extensive microbial diversity within the chicken gut microbiome revealed by metagenomics and culture.</title>
        <authorList>
            <person name="Gilroy R."/>
            <person name="Ravi A."/>
            <person name="Getino M."/>
            <person name="Pursley I."/>
            <person name="Horton D.L."/>
            <person name="Alikhan N.F."/>
            <person name="Baker D."/>
            <person name="Gharbi K."/>
            <person name="Hall N."/>
            <person name="Watson M."/>
            <person name="Adriaenssens E.M."/>
            <person name="Foster-Nyarko E."/>
            <person name="Jarju S."/>
            <person name="Secka A."/>
            <person name="Antonio M."/>
            <person name="Oren A."/>
            <person name="Chaudhuri R.R."/>
            <person name="La Ragione R."/>
            <person name="Hildebrand F."/>
            <person name="Pallen M.J."/>
        </authorList>
    </citation>
    <scope>NUCLEOTIDE SEQUENCE</scope>
    <source>
        <strain evidence="11">CHK193-16274</strain>
    </source>
</reference>
<comment type="caution">
    <text evidence="11">The sequence shown here is derived from an EMBL/GenBank/DDBJ whole genome shotgun (WGS) entry which is preliminary data.</text>
</comment>
<evidence type="ECO:0000313" key="12">
    <source>
        <dbReference type="Proteomes" id="UP000749320"/>
    </source>
</evidence>
<reference evidence="11" key="2">
    <citation type="submission" date="2021-09" db="EMBL/GenBank/DDBJ databases">
        <authorList>
            <person name="Gilroy R."/>
        </authorList>
    </citation>
    <scope>NUCLEOTIDE SEQUENCE</scope>
    <source>
        <strain evidence="11">CHK193-16274</strain>
    </source>
</reference>
<evidence type="ECO:0000256" key="1">
    <source>
        <dbReference type="ARBA" id="ARBA00000439"/>
    </source>
</evidence>
<proteinExistence type="inferred from homology"/>
<dbReference type="PANTHER" id="PTHR32438:SF5">
    <property type="entry name" value="4-ALPHA-GLUCANOTRANSFERASE DPE1, CHLOROPLASTIC_AMYLOPLASTIC"/>
    <property type="match status" value="1"/>
</dbReference>
<evidence type="ECO:0000256" key="6">
    <source>
        <dbReference type="ARBA" id="ARBA00022679"/>
    </source>
</evidence>
<evidence type="ECO:0000256" key="8">
    <source>
        <dbReference type="ARBA" id="ARBA00031423"/>
    </source>
</evidence>
<evidence type="ECO:0000256" key="4">
    <source>
        <dbReference type="ARBA" id="ARBA00020295"/>
    </source>
</evidence>
<dbReference type="NCBIfam" id="TIGR00217">
    <property type="entry name" value="malQ"/>
    <property type="match status" value="1"/>
</dbReference>
<dbReference type="Pfam" id="PF02446">
    <property type="entry name" value="Glyco_hydro_77"/>
    <property type="match status" value="1"/>
</dbReference>
<sequence>MTTERISWLPRQRASGILLPIYSLPSKYGIGTMGEASSNFVDWLRKAGQTFWQILPLGYTGYGNCPYSTFSTFAGNPLFIDLDLLVKKGLLCEGDLGQLNDYNPDRVDYARVIEEKYPILRKAYEKAKQLGIAQKSIDEFERENSFWLDDYAMYMAIRDSYGQKPFWEWQDNRITMREQKALEEFKKIHGDEVNFYKFIQVLFFEQYFAMKDYANSQGIKIIGDIPFYVPSDSADVWANPELFSKDESAGVPPDYYSATGQLWGNPVYEWEVHQKTGFAWWIKRIKFQLKTTDVLRLDHFRAFQNYWAVPNGETTAINGKWKPGPRMELFNALEKELGELPFIAEDLGIITDDVRELLSETGFPGMAVFVFGLSKSEDNMYLPHNLGRGTIAYPSTHDSETFKQWVLDVLGDDDRKFAINYVGAKENPEKIGLYAIRSMMASPAGLVISPIQDVLSLGREGRMNIPGTACGNWEWKVRADDLTDTLAGELREMTETYKRC</sequence>
<keyword evidence="6 10" id="KW-0808">Transferase</keyword>
<dbReference type="EMBL" id="DYWV01000256">
    <property type="protein sequence ID" value="HJF40785.1"/>
    <property type="molecule type" value="Genomic_DNA"/>
</dbReference>
<dbReference type="Proteomes" id="UP000749320">
    <property type="component" value="Unassembled WGS sequence"/>
</dbReference>
<dbReference type="InterPro" id="IPR017853">
    <property type="entry name" value="GH"/>
</dbReference>
<dbReference type="GO" id="GO:0004134">
    <property type="term" value="F:4-alpha-glucanotransferase activity"/>
    <property type="evidence" value="ECO:0007669"/>
    <property type="project" value="UniProtKB-EC"/>
</dbReference>
<protein>
    <recommendedName>
        <fullName evidence="4 10">4-alpha-glucanotransferase</fullName>
        <ecNumber evidence="3 10">2.4.1.25</ecNumber>
    </recommendedName>
    <alternativeName>
        <fullName evidence="8 10">Amylomaltase</fullName>
    </alternativeName>
    <alternativeName>
        <fullName evidence="9 10">Disproportionating enzyme</fullName>
    </alternativeName>
</protein>
<dbReference type="InterPro" id="IPR003385">
    <property type="entry name" value="Glyco_hydro_77"/>
</dbReference>
<dbReference type="EC" id="2.4.1.25" evidence="3 10"/>
<keyword evidence="7 10" id="KW-0119">Carbohydrate metabolism</keyword>
<comment type="catalytic activity">
    <reaction evidence="1 10">
        <text>Transfers a segment of a (1-&gt;4)-alpha-D-glucan to a new position in an acceptor, which may be glucose or a (1-&gt;4)-alpha-D-glucan.</text>
        <dbReference type="EC" id="2.4.1.25"/>
    </reaction>
</comment>